<dbReference type="AlphaFoldDB" id="A0AAW2Y8A6"/>
<evidence type="ECO:0000313" key="2">
    <source>
        <dbReference type="EMBL" id="KAL0461989.1"/>
    </source>
</evidence>
<comment type="caution">
    <text evidence="2">The sequence shown here is derived from an EMBL/GenBank/DDBJ whole genome shotgun (WGS) entry which is preliminary data.</text>
</comment>
<dbReference type="GO" id="GO:0003676">
    <property type="term" value="F:nucleic acid binding"/>
    <property type="evidence" value="ECO:0007669"/>
    <property type="project" value="InterPro"/>
</dbReference>
<organism evidence="2">
    <name type="scientific">Sesamum latifolium</name>
    <dbReference type="NCBI Taxonomy" id="2727402"/>
    <lineage>
        <taxon>Eukaryota</taxon>
        <taxon>Viridiplantae</taxon>
        <taxon>Streptophyta</taxon>
        <taxon>Embryophyta</taxon>
        <taxon>Tracheophyta</taxon>
        <taxon>Spermatophyta</taxon>
        <taxon>Magnoliopsida</taxon>
        <taxon>eudicotyledons</taxon>
        <taxon>Gunneridae</taxon>
        <taxon>Pentapetalae</taxon>
        <taxon>asterids</taxon>
        <taxon>lamiids</taxon>
        <taxon>Lamiales</taxon>
        <taxon>Pedaliaceae</taxon>
        <taxon>Sesamum</taxon>
    </lineage>
</organism>
<dbReference type="EMBL" id="JACGWN010000001">
    <property type="protein sequence ID" value="KAL0461989.1"/>
    <property type="molecule type" value="Genomic_DNA"/>
</dbReference>
<evidence type="ECO:0000256" key="1">
    <source>
        <dbReference type="SAM" id="MobiDB-lite"/>
    </source>
</evidence>
<reference evidence="2" key="1">
    <citation type="submission" date="2020-06" db="EMBL/GenBank/DDBJ databases">
        <authorList>
            <person name="Li T."/>
            <person name="Hu X."/>
            <person name="Zhang T."/>
            <person name="Song X."/>
            <person name="Zhang H."/>
            <person name="Dai N."/>
            <person name="Sheng W."/>
            <person name="Hou X."/>
            <person name="Wei L."/>
        </authorList>
    </citation>
    <scope>NUCLEOTIDE SEQUENCE</scope>
    <source>
        <strain evidence="2">KEN1</strain>
        <tissue evidence="2">Leaf</tissue>
    </source>
</reference>
<proteinExistence type="predicted"/>
<evidence type="ECO:0008006" key="3">
    <source>
        <dbReference type="Google" id="ProtNLM"/>
    </source>
</evidence>
<dbReference type="SUPFAM" id="SSF57756">
    <property type="entry name" value="Retrovirus zinc finger-like domains"/>
    <property type="match status" value="1"/>
</dbReference>
<accession>A0AAW2Y8A6</accession>
<gene>
    <name evidence="2" type="ORF">Slati_0086500</name>
</gene>
<sequence>MSSIDAGDTSALLGRRHDYRGGNGPRNNMRRKGPIDKRNTICEHCGKVGHGNDTCFKLHGVLDWYKELTDKKKRNGGRAYAVSDDLSDHSSVPAGSMDMTTTAEGNLVTELMEL</sequence>
<dbReference type="GO" id="GO:0008270">
    <property type="term" value="F:zinc ion binding"/>
    <property type="evidence" value="ECO:0007669"/>
    <property type="project" value="InterPro"/>
</dbReference>
<feature type="region of interest" description="Disordered" evidence="1">
    <location>
        <begin position="74"/>
        <end position="102"/>
    </location>
</feature>
<dbReference type="InterPro" id="IPR036875">
    <property type="entry name" value="Znf_CCHC_sf"/>
</dbReference>
<name>A0AAW2Y8A6_9LAMI</name>
<feature type="region of interest" description="Disordered" evidence="1">
    <location>
        <begin position="1"/>
        <end position="36"/>
    </location>
</feature>
<protein>
    <recommendedName>
        <fullName evidence="3">CCHC-type domain-containing protein</fullName>
    </recommendedName>
</protein>
<reference evidence="2" key="2">
    <citation type="journal article" date="2024" name="Plant">
        <title>Genomic evolution and insights into agronomic trait innovations of Sesamum species.</title>
        <authorList>
            <person name="Miao H."/>
            <person name="Wang L."/>
            <person name="Qu L."/>
            <person name="Liu H."/>
            <person name="Sun Y."/>
            <person name="Le M."/>
            <person name="Wang Q."/>
            <person name="Wei S."/>
            <person name="Zheng Y."/>
            <person name="Lin W."/>
            <person name="Duan Y."/>
            <person name="Cao H."/>
            <person name="Xiong S."/>
            <person name="Wang X."/>
            <person name="Wei L."/>
            <person name="Li C."/>
            <person name="Ma Q."/>
            <person name="Ju M."/>
            <person name="Zhao R."/>
            <person name="Li G."/>
            <person name="Mu C."/>
            <person name="Tian Q."/>
            <person name="Mei H."/>
            <person name="Zhang T."/>
            <person name="Gao T."/>
            <person name="Zhang H."/>
        </authorList>
    </citation>
    <scope>NUCLEOTIDE SEQUENCE</scope>
    <source>
        <strain evidence="2">KEN1</strain>
    </source>
</reference>